<evidence type="ECO:0000313" key="2">
    <source>
        <dbReference type="Proteomes" id="UP001157502"/>
    </source>
</evidence>
<sequence>MASIDAWHLTSLILSQTITNKSYEKMTVTDSNSGVTAACSQKTNLHLGSRVIEDPLWHFRGNAEGLV</sequence>
<accession>A0ACC2FXW3</accession>
<name>A0ACC2FXW3_DALPE</name>
<keyword evidence="2" id="KW-1185">Reference proteome</keyword>
<gene>
    <name evidence="1" type="ORF">DPEC_G00233990</name>
</gene>
<organism evidence="1 2">
    <name type="scientific">Dallia pectoralis</name>
    <name type="common">Alaska blackfish</name>
    <dbReference type="NCBI Taxonomy" id="75939"/>
    <lineage>
        <taxon>Eukaryota</taxon>
        <taxon>Metazoa</taxon>
        <taxon>Chordata</taxon>
        <taxon>Craniata</taxon>
        <taxon>Vertebrata</taxon>
        <taxon>Euteleostomi</taxon>
        <taxon>Actinopterygii</taxon>
        <taxon>Neopterygii</taxon>
        <taxon>Teleostei</taxon>
        <taxon>Protacanthopterygii</taxon>
        <taxon>Esociformes</taxon>
        <taxon>Umbridae</taxon>
        <taxon>Dallia</taxon>
    </lineage>
</organism>
<protein>
    <submittedName>
        <fullName evidence="1">Uncharacterized protein</fullName>
    </submittedName>
</protein>
<evidence type="ECO:0000313" key="1">
    <source>
        <dbReference type="EMBL" id="KAJ7996141.1"/>
    </source>
</evidence>
<dbReference type="Proteomes" id="UP001157502">
    <property type="component" value="Chromosome 20"/>
</dbReference>
<proteinExistence type="predicted"/>
<reference evidence="1" key="1">
    <citation type="submission" date="2021-05" db="EMBL/GenBank/DDBJ databases">
        <authorList>
            <person name="Pan Q."/>
            <person name="Jouanno E."/>
            <person name="Zahm M."/>
            <person name="Klopp C."/>
            <person name="Cabau C."/>
            <person name="Louis A."/>
            <person name="Berthelot C."/>
            <person name="Parey E."/>
            <person name="Roest Crollius H."/>
            <person name="Montfort J."/>
            <person name="Robinson-Rechavi M."/>
            <person name="Bouchez O."/>
            <person name="Lampietro C."/>
            <person name="Lopez Roques C."/>
            <person name="Donnadieu C."/>
            <person name="Postlethwait J."/>
            <person name="Bobe J."/>
            <person name="Dillon D."/>
            <person name="Chandos A."/>
            <person name="von Hippel F."/>
            <person name="Guiguen Y."/>
        </authorList>
    </citation>
    <scope>NUCLEOTIDE SEQUENCE</scope>
    <source>
        <strain evidence="1">YG-Jan2019</strain>
    </source>
</reference>
<dbReference type="EMBL" id="CM055747">
    <property type="protein sequence ID" value="KAJ7996141.1"/>
    <property type="molecule type" value="Genomic_DNA"/>
</dbReference>
<comment type="caution">
    <text evidence="1">The sequence shown here is derived from an EMBL/GenBank/DDBJ whole genome shotgun (WGS) entry which is preliminary data.</text>
</comment>